<dbReference type="InParanoid" id="A0A0C2ST14"/>
<name>A0A0C2ST14_AMAMK</name>
<evidence type="ECO:0000313" key="2">
    <source>
        <dbReference type="Proteomes" id="UP000054549"/>
    </source>
</evidence>
<evidence type="ECO:0000313" key="1">
    <source>
        <dbReference type="EMBL" id="KIL57169.1"/>
    </source>
</evidence>
<dbReference type="Proteomes" id="UP000054549">
    <property type="component" value="Unassembled WGS sequence"/>
</dbReference>
<protein>
    <submittedName>
        <fullName evidence="1">Uncharacterized protein</fullName>
    </submittedName>
</protein>
<accession>A0A0C2ST14</accession>
<dbReference type="HOGENOM" id="CLU_2276764_0_0_1"/>
<dbReference type="EMBL" id="KN818380">
    <property type="protein sequence ID" value="KIL57169.1"/>
    <property type="molecule type" value="Genomic_DNA"/>
</dbReference>
<sequence length="102" mass="11346">MRRCQLGAKNQRFVFAMSRTQTACLVRDMAVDNESLTQFVNLRTAMRGMLKEEAQNVKDTLSVQVFGCAPRPQESVWFGEGIVITNCLEMGVTSACSTAARH</sequence>
<proteinExistence type="predicted"/>
<organism evidence="1 2">
    <name type="scientific">Amanita muscaria (strain Koide BX008)</name>
    <dbReference type="NCBI Taxonomy" id="946122"/>
    <lineage>
        <taxon>Eukaryota</taxon>
        <taxon>Fungi</taxon>
        <taxon>Dikarya</taxon>
        <taxon>Basidiomycota</taxon>
        <taxon>Agaricomycotina</taxon>
        <taxon>Agaricomycetes</taxon>
        <taxon>Agaricomycetidae</taxon>
        <taxon>Agaricales</taxon>
        <taxon>Pluteineae</taxon>
        <taxon>Amanitaceae</taxon>
        <taxon>Amanita</taxon>
    </lineage>
</organism>
<dbReference type="AlphaFoldDB" id="A0A0C2ST14"/>
<keyword evidence="2" id="KW-1185">Reference proteome</keyword>
<reference evidence="1 2" key="1">
    <citation type="submission" date="2014-04" db="EMBL/GenBank/DDBJ databases">
        <title>Evolutionary Origins and Diversification of the Mycorrhizal Mutualists.</title>
        <authorList>
            <consortium name="DOE Joint Genome Institute"/>
            <consortium name="Mycorrhizal Genomics Consortium"/>
            <person name="Kohler A."/>
            <person name="Kuo A."/>
            <person name="Nagy L.G."/>
            <person name="Floudas D."/>
            <person name="Copeland A."/>
            <person name="Barry K.W."/>
            <person name="Cichocki N."/>
            <person name="Veneault-Fourrey C."/>
            <person name="LaButti K."/>
            <person name="Lindquist E.A."/>
            <person name="Lipzen A."/>
            <person name="Lundell T."/>
            <person name="Morin E."/>
            <person name="Murat C."/>
            <person name="Riley R."/>
            <person name="Ohm R."/>
            <person name="Sun H."/>
            <person name="Tunlid A."/>
            <person name="Henrissat B."/>
            <person name="Grigoriev I.V."/>
            <person name="Hibbett D.S."/>
            <person name="Martin F."/>
        </authorList>
    </citation>
    <scope>NUCLEOTIDE SEQUENCE [LARGE SCALE GENOMIC DNA]</scope>
    <source>
        <strain evidence="1 2">Koide BX008</strain>
    </source>
</reference>
<gene>
    <name evidence="1" type="ORF">M378DRAFT_400543</name>
</gene>